<protein>
    <submittedName>
        <fullName evidence="1">Uncharacterized protein</fullName>
    </submittedName>
</protein>
<keyword evidence="2" id="KW-1185">Reference proteome</keyword>
<gene>
    <name evidence="1" type="ORF">AWL63_23885</name>
</gene>
<evidence type="ECO:0000313" key="1">
    <source>
        <dbReference type="EMBL" id="AOH87205.1"/>
    </source>
</evidence>
<evidence type="ECO:0000313" key="2">
    <source>
        <dbReference type="Proteomes" id="UP000094256"/>
    </source>
</evidence>
<keyword evidence="1" id="KW-0614">Plasmid</keyword>
<dbReference type="AlphaFoldDB" id="A0A1B3ZIG0"/>
<reference evidence="1 2" key="1">
    <citation type="submission" date="2016-01" db="EMBL/GenBank/DDBJ databases">
        <title>Complete genome and mega plasmid sequence of Sphingomonas panacis DCY99 elicits systemic resistance in rice to Xanthomonas oryzae.</title>
        <authorList>
            <person name="Kim Y.J."/>
            <person name="Yang D.C."/>
            <person name="Sing P."/>
        </authorList>
    </citation>
    <scope>NUCLEOTIDE SEQUENCE [LARGE SCALE GENOMIC DNA]</scope>
    <source>
        <strain evidence="1 2">DCY99</strain>
        <plasmid evidence="2">Plasmid</plasmid>
    </source>
</reference>
<sequence length="75" mass="8660">MRHSGRSRESLAPLSRTVLRGCATCCPICRQQDIAFRPVERRWSFAAIDRNIIIIADRLFLFRATRARGKQGETR</sequence>
<proteinExistence type="predicted"/>
<dbReference type="Proteomes" id="UP000094256">
    <property type="component" value="Plasmid unnamed"/>
</dbReference>
<accession>A0A1B3ZIG0</accession>
<dbReference type="KEGG" id="span:AWL63_23885"/>
<dbReference type="EMBL" id="CP014169">
    <property type="protein sequence ID" value="AOH87205.1"/>
    <property type="molecule type" value="Genomic_DNA"/>
</dbReference>
<geneLocation type="plasmid" evidence="2"/>
<name>A0A1B3ZIG0_9SPHN</name>
<organism evidence="1 2">
    <name type="scientific">Sphingomonas panacis</name>
    <dbReference type="NCBI Taxonomy" id="1560345"/>
    <lineage>
        <taxon>Bacteria</taxon>
        <taxon>Pseudomonadati</taxon>
        <taxon>Pseudomonadota</taxon>
        <taxon>Alphaproteobacteria</taxon>
        <taxon>Sphingomonadales</taxon>
        <taxon>Sphingomonadaceae</taxon>
        <taxon>Sphingomonas</taxon>
    </lineage>
</organism>